<feature type="non-terminal residue" evidence="3">
    <location>
        <position position="112"/>
    </location>
</feature>
<dbReference type="Pfam" id="PF00041">
    <property type="entry name" value="fn3"/>
    <property type="match status" value="1"/>
</dbReference>
<organism evidence="3">
    <name type="scientific">Medioppia subpectinata</name>
    <dbReference type="NCBI Taxonomy" id="1979941"/>
    <lineage>
        <taxon>Eukaryota</taxon>
        <taxon>Metazoa</taxon>
        <taxon>Ecdysozoa</taxon>
        <taxon>Arthropoda</taxon>
        <taxon>Chelicerata</taxon>
        <taxon>Arachnida</taxon>
        <taxon>Acari</taxon>
        <taxon>Acariformes</taxon>
        <taxon>Sarcoptiformes</taxon>
        <taxon>Oribatida</taxon>
        <taxon>Brachypylina</taxon>
        <taxon>Oppioidea</taxon>
        <taxon>Oppiidae</taxon>
        <taxon>Medioppia</taxon>
    </lineage>
</organism>
<dbReference type="PROSITE" id="PS50853">
    <property type="entry name" value="FN3"/>
    <property type="match status" value="1"/>
</dbReference>
<keyword evidence="4" id="KW-1185">Reference proteome</keyword>
<evidence type="ECO:0000259" key="2">
    <source>
        <dbReference type="PROSITE" id="PS50853"/>
    </source>
</evidence>
<dbReference type="EMBL" id="OC911558">
    <property type="protein sequence ID" value="CAD7651323.1"/>
    <property type="molecule type" value="Genomic_DNA"/>
</dbReference>
<gene>
    <name evidence="3" type="ORF">OSB1V03_LOCUS23299</name>
</gene>
<dbReference type="OrthoDB" id="6426872at2759"/>
<dbReference type="SMART" id="SM00060">
    <property type="entry name" value="FN3"/>
    <property type="match status" value="1"/>
</dbReference>
<dbReference type="Gene3D" id="2.60.40.10">
    <property type="entry name" value="Immunoglobulins"/>
    <property type="match status" value="1"/>
</dbReference>
<evidence type="ECO:0000313" key="4">
    <source>
        <dbReference type="Proteomes" id="UP000759131"/>
    </source>
</evidence>
<sequence length="112" mass="12110">ENPLGLSPPLETETALKLSLTAAQPGIPTGPLETRVVGPSAIVVEWGKPETDGGAPLLSYVVAARDVRRTMWMEVGHVSADTQRLQIKDLQEGHEYMVRILARNEVGLSDPL</sequence>
<name>A0A7R9M0M9_9ACAR</name>
<dbReference type="CDD" id="cd00063">
    <property type="entry name" value="FN3"/>
    <property type="match status" value="1"/>
</dbReference>
<dbReference type="InterPro" id="IPR003961">
    <property type="entry name" value="FN3_dom"/>
</dbReference>
<evidence type="ECO:0000256" key="1">
    <source>
        <dbReference type="ARBA" id="ARBA00022737"/>
    </source>
</evidence>
<proteinExistence type="predicted"/>
<dbReference type="SUPFAM" id="SSF49265">
    <property type="entry name" value="Fibronectin type III"/>
    <property type="match status" value="1"/>
</dbReference>
<accession>A0A7R9M0M9</accession>
<feature type="non-terminal residue" evidence="3">
    <location>
        <position position="1"/>
    </location>
</feature>
<dbReference type="EMBL" id="CAJPIZ010056983">
    <property type="protein sequence ID" value="CAG2123354.1"/>
    <property type="molecule type" value="Genomic_DNA"/>
</dbReference>
<dbReference type="PANTHER" id="PTHR13817:SF166">
    <property type="entry name" value="NEURONAL IGCAM-RELATED"/>
    <property type="match status" value="1"/>
</dbReference>
<feature type="domain" description="Fibronectin type-III" evidence="2">
    <location>
        <begin position="28"/>
        <end position="112"/>
    </location>
</feature>
<evidence type="ECO:0000313" key="3">
    <source>
        <dbReference type="EMBL" id="CAD7651323.1"/>
    </source>
</evidence>
<dbReference type="Proteomes" id="UP000759131">
    <property type="component" value="Unassembled WGS sequence"/>
</dbReference>
<reference evidence="3" key="1">
    <citation type="submission" date="2020-11" db="EMBL/GenBank/DDBJ databases">
        <authorList>
            <person name="Tran Van P."/>
        </authorList>
    </citation>
    <scope>NUCLEOTIDE SEQUENCE</scope>
</reference>
<keyword evidence="1" id="KW-0677">Repeat</keyword>
<dbReference type="InterPro" id="IPR036116">
    <property type="entry name" value="FN3_sf"/>
</dbReference>
<dbReference type="InterPro" id="IPR050964">
    <property type="entry name" value="Striated_Muscle_Regulatory"/>
</dbReference>
<dbReference type="AlphaFoldDB" id="A0A7R9M0M9"/>
<protein>
    <recommendedName>
        <fullName evidence="2">Fibronectin type-III domain-containing protein</fullName>
    </recommendedName>
</protein>
<dbReference type="PRINTS" id="PR00014">
    <property type="entry name" value="FNTYPEIII"/>
</dbReference>
<dbReference type="PANTHER" id="PTHR13817">
    <property type="entry name" value="TITIN"/>
    <property type="match status" value="1"/>
</dbReference>
<dbReference type="InterPro" id="IPR013783">
    <property type="entry name" value="Ig-like_fold"/>
</dbReference>